<evidence type="ECO:0000256" key="2">
    <source>
        <dbReference type="ARBA" id="ARBA00022737"/>
    </source>
</evidence>
<dbReference type="Gene3D" id="2.130.10.10">
    <property type="entry name" value="YVTN repeat-like/Quinoprotein amine dehydrogenase"/>
    <property type="match status" value="1"/>
</dbReference>
<dbReference type="AlphaFoldDB" id="A0A3P6PYU5"/>
<dbReference type="EMBL" id="UYRT01003119">
    <property type="protein sequence ID" value="VDK32685.1"/>
    <property type="molecule type" value="Genomic_DNA"/>
</dbReference>
<feature type="compositionally biased region" description="Polar residues" evidence="4">
    <location>
        <begin position="98"/>
        <end position="109"/>
    </location>
</feature>
<dbReference type="PROSITE" id="PS50082">
    <property type="entry name" value="WD_REPEATS_2"/>
    <property type="match status" value="1"/>
</dbReference>
<dbReference type="Proteomes" id="UP000271098">
    <property type="component" value="Unassembled WGS sequence"/>
</dbReference>
<evidence type="ECO:0000313" key="6">
    <source>
        <dbReference type="Proteomes" id="UP000271098"/>
    </source>
</evidence>
<reference evidence="5 6" key="1">
    <citation type="submission" date="2018-11" db="EMBL/GenBank/DDBJ databases">
        <authorList>
            <consortium name="Pathogen Informatics"/>
        </authorList>
    </citation>
    <scope>NUCLEOTIDE SEQUENCE [LARGE SCALE GENOMIC DNA]</scope>
</reference>
<dbReference type="InterPro" id="IPR051362">
    <property type="entry name" value="WD_repeat_creC_regulators"/>
</dbReference>
<dbReference type="InterPro" id="IPR036322">
    <property type="entry name" value="WD40_repeat_dom_sf"/>
</dbReference>
<dbReference type="Pfam" id="PF00400">
    <property type="entry name" value="WD40"/>
    <property type="match status" value="1"/>
</dbReference>
<dbReference type="PANTHER" id="PTHR14107">
    <property type="entry name" value="WD REPEAT PROTEIN"/>
    <property type="match status" value="1"/>
</dbReference>
<evidence type="ECO:0000256" key="4">
    <source>
        <dbReference type="SAM" id="MobiDB-lite"/>
    </source>
</evidence>
<feature type="repeat" description="WD" evidence="3">
    <location>
        <begin position="15"/>
        <end position="48"/>
    </location>
</feature>
<evidence type="ECO:0000256" key="1">
    <source>
        <dbReference type="ARBA" id="ARBA00022574"/>
    </source>
</evidence>
<protein>
    <submittedName>
        <fullName evidence="5">Uncharacterized protein</fullName>
    </submittedName>
</protein>
<keyword evidence="1 3" id="KW-0853">WD repeat</keyword>
<dbReference type="PANTHER" id="PTHR14107:SF16">
    <property type="entry name" value="AT02583P"/>
    <property type="match status" value="1"/>
</dbReference>
<dbReference type="InterPro" id="IPR001680">
    <property type="entry name" value="WD40_rpt"/>
</dbReference>
<accession>A0A3P6PYU5</accession>
<dbReference type="SUPFAM" id="SSF50978">
    <property type="entry name" value="WD40 repeat-like"/>
    <property type="match status" value="1"/>
</dbReference>
<organism evidence="5 6">
    <name type="scientific">Gongylonema pulchrum</name>
    <dbReference type="NCBI Taxonomy" id="637853"/>
    <lineage>
        <taxon>Eukaryota</taxon>
        <taxon>Metazoa</taxon>
        <taxon>Ecdysozoa</taxon>
        <taxon>Nematoda</taxon>
        <taxon>Chromadorea</taxon>
        <taxon>Rhabditida</taxon>
        <taxon>Spirurina</taxon>
        <taxon>Spiruromorpha</taxon>
        <taxon>Spiruroidea</taxon>
        <taxon>Gongylonematidae</taxon>
        <taxon>Gongylonema</taxon>
    </lineage>
</organism>
<evidence type="ECO:0000313" key="5">
    <source>
        <dbReference type="EMBL" id="VDK32685.1"/>
    </source>
</evidence>
<dbReference type="InterPro" id="IPR015943">
    <property type="entry name" value="WD40/YVTN_repeat-like_dom_sf"/>
</dbReference>
<keyword evidence="6" id="KW-1185">Reference proteome</keyword>
<sequence>MRIFSYHSMELTAFMKSYFGGLMCLAWSPDARYIATGGEDDLITVYSVIDKRVICRGQGHRSWISKVAFDPYTSYATDSSGHAGIPVDLGSDEDLRPSSLNSSGLLFKS</sequence>
<feature type="region of interest" description="Disordered" evidence="4">
    <location>
        <begin position="87"/>
        <end position="109"/>
    </location>
</feature>
<dbReference type="OrthoDB" id="3367at2759"/>
<evidence type="ECO:0000256" key="3">
    <source>
        <dbReference type="PROSITE-ProRule" id="PRU00221"/>
    </source>
</evidence>
<keyword evidence="2" id="KW-0677">Repeat</keyword>
<dbReference type="SMART" id="SM00320">
    <property type="entry name" value="WD40"/>
    <property type="match status" value="1"/>
</dbReference>
<proteinExistence type="predicted"/>
<name>A0A3P6PYU5_9BILA</name>
<gene>
    <name evidence="5" type="ORF">GPUH_LOCUS2185</name>
</gene>